<keyword evidence="1" id="KW-0812">Transmembrane</keyword>
<feature type="transmembrane region" description="Helical" evidence="1">
    <location>
        <begin position="6"/>
        <end position="25"/>
    </location>
</feature>
<dbReference type="Proteomes" id="UP000183107">
    <property type="component" value="Unassembled WGS sequence"/>
</dbReference>
<keyword evidence="4" id="KW-1185">Reference proteome</keyword>
<feature type="domain" description="J" evidence="2">
    <location>
        <begin position="192"/>
        <end position="256"/>
    </location>
</feature>
<dbReference type="CDD" id="cd06257">
    <property type="entry name" value="DnaJ"/>
    <property type="match status" value="1"/>
</dbReference>
<dbReference type="InterPro" id="IPR029024">
    <property type="entry name" value="TerB-like"/>
</dbReference>
<dbReference type="Pfam" id="PF05099">
    <property type="entry name" value="TerB"/>
    <property type="match status" value="1"/>
</dbReference>
<dbReference type="RefSeq" id="WP_074793498.1">
    <property type="nucleotide sequence ID" value="NZ_FOVJ01000001.1"/>
</dbReference>
<evidence type="ECO:0000313" key="4">
    <source>
        <dbReference type="Proteomes" id="UP000183107"/>
    </source>
</evidence>
<protein>
    <submittedName>
        <fullName evidence="3">DnaJ like chaperone protein</fullName>
    </submittedName>
</protein>
<dbReference type="NCBIfam" id="NF006948">
    <property type="entry name" value="PRK09430.1"/>
    <property type="match status" value="1"/>
</dbReference>
<dbReference type="Gene3D" id="1.10.287.110">
    <property type="entry name" value="DnaJ domain"/>
    <property type="match status" value="1"/>
</dbReference>
<dbReference type="InterPro" id="IPR050817">
    <property type="entry name" value="DjlA_DnaK_co-chaperone"/>
</dbReference>
<dbReference type="InterPro" id="IPR007791">
    <property type="entry name" value="DjlA_N"/>
</dbReference>
<dbReference type="SUPFAM" id="SSF46565">
    <property type="entry name" value="Chaperone J-domain"/>
    <property type="match status" value="1"/>
</dbReference>
<dbReference type="Pfam" id="PF00226">
    <property type="entry name" value="DnaJ"/>
    <property type="match status" value="1"/>
</dbReference>
<dbReference type="InterPro" id="IPR001623">
    <property type="entry name" value="DnaJ_domain"/>
</dbReference>
<dbReference type="PANTHER" id="PTHR24074">
    <property type="entry name" value="CO-CHAPERONE PROTEIN DJLA"/>
    <property type="match status" value="1"/>
</dbReference>
<evidence type="ECO:0000259" key="2">
    <source>
        <dbReference type="PROSITE" id="PS50076"/>
    </source>
</evidence>
<sequence>MFKIIGVLLGYFLFGIFGAFIGYIVGSFIDRYRAYGAGGVNPLTAAHRQSVFIETVFILMGKLAKADGHVSRDEITHVEDFMQKLGMSSEHRQVAIVLFKQGTARDYDIKPKLNEFMSVCGHTSSLRQMLLVYLIVMALSDGYLDATEESLLNDVASNLGYDPLAFKQLLEMVSSQSHFAGGKVTSADALDDAYKALGVTKESSDQEVKRAYRKLISQYHPDKLMGQGVPEDMIAVATAQTQEVQTAYDLIKKSRNMT</sequence>
<dbReference type="CDD" id="cd07316">
    <property type="entry name" value="terB_like_DjlA"/>
    <property type="match status" value="1"/>
</dbReference>
<dbReference type="PROSITE" id="PS50076">
    <property type="entry name" value="DNAJ_2"/>
    <property type="match status" value="1"/>
</dbReference>
<dbReference type="AlphaFoldDB" id="A0A1I4XEI6"/>
<dbReference type="STRING" id="1266925.GCA_000619905_00796"/>
<name>A0A1I4XEI6_9PROT</name>
<proteinExistence type="predicted"/>
<dbReference type="Gene3D" id="1.10.3680.10">
    <property type="entry name" value="TerB-like"/>
    <property type="match status" value="1"/>
</dbReference>
<evidence type="ECO:0000256" key="1">
    <source>
        <dbReference type="SAM" id="Phobius"/>
    </source>
</evidence>
<keyword evidence="1" id="KW-1133">Transmembrane helix</keyword>
<keyword evidence="1" id="KW-0472">Membrane</keyword>
<reference evidence="4" key="1">
    <citation type="submission" date="2016-10" db="EMBL/GenBank/DDBJ databases">
        <authorList>
            <person name="Varghese N."/>
        </authorList>
    </citation>
    <scope>NUCLEOTIDE SEQUENCE [LARGE SCALE GENOMIC DNA]</scope>
    <source>
        <strain evidence="4">Nsp8</strain>
    </source>
</reference>
<gene>
    <name evidence="3" type="ORF">SAMN05216386_0062</name>
</gene>
<dbReference type="OrthoDB" id="9782583at2"/>
<dbReference type="PRINTS" id="PR00625">
    <property type="entry name" value="JDOMAIN"/>
</dbReference>
<dbReference type="SMART" id="SM00271">
    <property type="entry name" value="DnaJ"/>
    <property type="match status" value="1"/>
</dbReference>
<evidence type="ECO:0000313" key="3">
    <source>
        <dbReference type="EMBL" id="SFN23903.1"/>
    </source>
</evidence>
<organism evidence="3 4">
    <name type="scientific">Nitrosospira briensis</name>
    <dbReference type="NCBI Taxonomy" id="35799"/>
    <lineage>
        <taxon>Bacteria</taxon>
        <taxon>Pseudomonadati</taxon>
        <taxon>Pseudomonadota</taxon>
        <taxon>Betaproteobacteria</taxon>
        <taxon>Nitrosomonadales</taxon>
        <taxon>Nitrosomonadaceae</taxon>
        <taxon>Nitrosospira</taxon>
    </lineage>
</organism>
<dbReference type="InterPro" id="IPR036869">
    <property type="entry name" value="J_dom_sf"/>
</dbReference>
<dbReference type="SUPFAM" id="SSF158682">
    <property type="entry name" value="TerB-like"/>
    <property type="match status" value="1"/>
</dbReference>
<dbReference type="EMBL" id="FOVJ01000001">
    <property type="protein sequence ID" value="SFN23903.1"/>
    <property type="molecule type" value="Genomic_DNA"/>
</dbReference>
<accession>A0A1I4XEI6</accession>